<feature type="compositionally biased region" description="Polar residues" evidence="1">
    <location>
        <begin position="295"/>
        <end position="307"/>
    </location>
</feature>
<feature type="compositionally biased region" description="Polar residues" evidence="1">
    <location>
        <begin position="318"/>
        <end position="355"/>
    </location>
</feature>
<dbReference type="GO" id="GO:0003676">
    <property type="term" value="F:nucleic acid binding"/>
    <property type="evidence" value="ECO:0007669"/>
    <property type="project" value="InterPro"/>
</dbReference>
<reference evidence="2" key="1">
    <citation type="submission" date="2020-06" db="EMBL/GenBank/DDBJ databases">
        <authorList>
            <person name="Li T."/>
            <person name="Hu X."/>
            <person name="Zhang T."/>
            <person name="Song X."/>
            <person name="Zhang H."/>
            <person name="Dai N."/>
            <person name="Sheng W."/>
            <person name="Hou X."/>
            <person name="Wei L."/>
        </authorList>
    </citation>
    <scope>NUCLEOTIDE SEQUENCE</scope>
    <source>
        <strain evidence="2">K16</strain>
        <tissue evidence="2">Leaf</tissue>
    </source>
</reference>
<evidence type="ECO:0000313" key="3">
    <source>
        <dbReference type="Proteomes" id="UP001289374"/>
    </source>
</evidence>
<dbReference type="InterPro" id="IPR013083">
    <property type="entry name" value="Znf_RING/FYVE/PHD"/>
</dbReference>
<keyword evidence="3" id="KW-1185">Reference proteome</keyword>
<dbReference type="GO" id="GO:0030014">
    <property type="term" value="C:CCR4-NOT complex"/>
    <property type="evidence" value="ECO:0007669"/>
    <property type="project" value="InterPro"/>
</dbReference>
<feature type="compositionally biased region" description="Low complexity" evidence="1">
    <location>
        <begin position="479"/>
        <end position="497"/>
    </location>
</feature>
<feature type="region of interest" description="Disordered" evidence="1">
    <location>
        <begin position="295"/>
        <end position="389"/>
    </location>
</feature>
<accession>A0AAE1XBV6</accession>
<proteinExistence type="predicted"/>
<protein>
    <submittedName>
        <fullName evidence="2">CCR4-NOT transcription complex subunit</fullName>
    </submittedName>
</protein>
<dbReference type="SUPFAM" id="SSF54928">
    <property type="entry name" value="RNA-binding domain, RBD"/>
    <property type="match status" value="1"/>
</dbReference>
<reference evidence="2" key="2">
    <citation type="journal article" date="2024" name="Plant">
        <title>Genomic evolution and insights into agronomic trait innovations of Sesamum species.</title>
        <authorList>
            <person name="Miao H."/>
            <person name="Wang L."/>
            <person name="Qu L."/>
            <person name="Liu H."/>
            <person name="Sun Y."/>
            <person name="Le M."/>
            <person name="Wang Q."/>
            <person name="Wei S."/>
            <person name="Zheng Y."/>
            <person name="Lin W."/>
            <person name="Duan Y."/>
            <person name="Cao H."/>
            <person name="Xiong S."/>
            <person name="Wang X."/>
            <person name="Wei L."/>
            <person name="Li C."/>
            <person name="Ma Q."/>
            <person name="Ju M."/>
            <person name="Zhao R."/>
            <person name="Li G."/>
            <person name="Mu C."/>
            <person name="Tian Q."/>
            <person name="Mei H."/>
            <person name="Zhang T."/>
            <person name="Gao T."/>
            <person name="Zhang H."/>
        </authorList>
    </citation>
    <scope>NUCLEOTIDE SEQUENCE</scope>
    <source>
        <strain evidence="2">K16</strain>
    </source>
</reference>
<feature type="compositionally biased region" description="Polar residues" evidence="1">
    <location>
        <begin position="366"/>
        <end position="389"/>
    </location>
</feature>
<comment type="caution">
    <text evidence="2">The sequence shown here is derived from an EMBL/GenBank/DDBJ whole genome shotgun (WGS) entry which is preliminary data.</text>
</comment>
<dbReference type="GO" id="GO:0004842">
    <property type="term" value="F:ubiquitin-protein transferase activity"/>
    <property type="evidence" value="ECO:0007669"/>
    <property type="project" value="InterPro"/>
</dbReference>
<dbReference type="AlphaFoldDB" id="A0AAE1XBV6"/>
<name>A0AAE1XBV6_9LAMI</name>
<organism evidence="2 3">
    <name type="scientific">Sesamum angolense</name>
    <dbReference type="NCBI Taxonomy" id="2727404"/>
    <lineage>
        <taxon>Eukaryota</taxon>
        <taxon>Viridiplantae</taxon>
        <taxon>Streptophyta</taxon>
        <taxon>Embryophyta</taxon>
        <taxon>Tracheophyta</taxon>
        <taxon>Spermatophyta</taxon>
        <taxon>Magnoliopsida</taxon>
        <taxon>eudicotyledons</taxon>
        <taxon>Gunneridae</taxon>
        <taxon>Pentapetalae</taxon>
        <taxon>asterids</taxon>
        <taxon>lamiids</taxon>
        <taxon>Lamiales</taxon>
        <taxon>Pedaliaceae</taxon>
        <taxon>Sesamum</taxon>
    </lineage>
</organism>
<dbReference type="InterPro" id="IPR039780">
    <property type="entry name" value="Mot2"/>
</dbReference>
<dbReference type="PANTHER" id="PTHR12603">
    <property type="entry name" value="CCR4-NOT TRANSCRIPTION COMPLEX RELATED"/>
    <property type="match status" value="1"/>
</dbReference>
<gene>
    <name evidence="2" type="ORF">Sango_0470500</name>
</gene>
<dbReference type="PANTHER" id="PTHR12603:SF36">
    <property type="entry name" value="RNA BINDING (RRM_RBD_RNP MOTIFS) FAMILY PROTEIN"/>
    <property type="match status" value="1"/>
</dbReference>
<dbReference type="InterPro" id="IPR035979">
    <property type="entry name" value="RBD_domain_sf"/>
</dbReference>
<feature type="region of interest" description="Disordered" evidence="1">
    <location>
        <begin position="466"/>
        <end position="505"/>
    </location>
</feature>
<dbReference type="Gene3D" id="3.30.70.330">
    <property type="match status" value="1"/>
</dbReference>
<dbReference type="Proteomes" id="UP001289374">
    <property type="component" value="Unassembled WGS sequence"/>
</dbReference>
<dbReference type="Gene3D" id="3.30.40.10">
    <property type="entry name" value="Zinc/RING finger domain, C3HC4 (zinc finger)"/>
    <property type="match status" value="1"/>
</dbReference>
<dbReference type="Pfam" id="PF14570">
    <property type="entry name" value="zf-RING_4"/>
    <property type="match status" value="1"/>
</dbReference>
<evidence type="ECO:0000256" key="1">
    <source>
        <dbReference type="SAM" id="MobiDB-lite"/>
    </source>
</evidence>
<dbReference type="InterPro" id="IPR012677">
    <property type="entry name" value="Nucleotide-bd_a/b_plait_sf"/>
</dbReference>
<dbReference type="EMBL" id="JACGWL010000002">
    <property type="protein sequence ID" value="KAK4408895.1"/>
    <property type="molecule type" value="Genomic_DNA"/>
</dbReference>
<dbReference type="GO" id="GO:0016567">
    <property type="term" value="P:protein ubiquitination"/>
    <property type="evidence" value="ECO:0007669"/>
    <property type="project" value="TreeGrafter"/>
</dbReference>
<sequence>MSDEGEKTCPLCAEEMDLTDQQLKPCKCGYEEQNLCGPRSFCPDTVTQVSKLALLVYGSKPSIFFCDLRIMYMGALQLLKLVVICVWCWHHIMDMAEKDETEGRCPACRTPYNKEKIVGTAAKCERLVSEINVEKKQKSQKGKSKTLEGRKQLSSVRVIQRNLVYVVGLPLNFADEDLLQRREYFGQYGKVLKVSISRTATGAIQHFANSTCSVYITYSRRRKQSGVFSWYMDLFWMGMLWDYKILSCMAETWVYILVQPCSNPDCLYLHEIGSQEDSFTKDEIISAYTRSRVQQITGSTNSMQRRSGNVLPPPTDEYCNNSFTSSGKPTTKTAINTNSSATSGRVSPPNSSSGRSAALPAGASWGTRSSNNQPLPTSTPCSNGPLSQKPETCNGTVACSKAVSNASQVSLTQSDAEKNVLPNSESTICEEKCKMENIVPVKKESNTDGRITGSGSSVESLRVVDLPFSKPHSPPTTKPSPNISNVVDSSVSSSGSASDKDSIDVTDGNIGNVCSSILSMSIHENQQLQNGYVERIREPLICKRSGNAASTTEKVPEATVQSEYRFAMPSQVTEVNLHETDDDLLSFDNQRIKDREIATNRVPDFSHALNLSKHTDIHSPHFSNVDGLVSIDLGRQVVDRNNNLMVSTSNFSSGHPKNILNNAEENDAEYSNLLANKEKRSLLGSYEGIADNGTVDIGESSIISNILSMDFDSWDEPLTSPQNLAKLLGETEKQKGSFGVPVSRKIQNSSQSRFSFAREEEPINQMSDFGQSINYYKEAFEQRPLGHDFSSTNNLHLEKFVSPNGLPVLSGTEPDFFASSHSHISSNKLSVSRSQISAPPGFSVPSRVPPPGFRSHERTEQILESLSGNHILDAASLLRNQYQTPSSGNTFGNGDIEFMDPAILAVGKGTLPGGISTPGLDIRSSFSPQLSTYEDARFQSLVQRSFPPHQDQRFTNLGDSFSNLRDAYGIPSRIMEQTLSNNLSAFSQFNPPQSRNGITSNGQWDGWAEAQKGNNLGVAELLRTERLDLISSTVVMKIPRSECPVQAIYTTGPMVPKDFGKFPIKGRVVISLAGPTFKLVEDRTFSNGSPEANRMLRAEAEAEARSKAGRQMMCMAVHQLRSCFSQWERMTTKITDSRLGDGLLPVCLF</sequence>
<evidence type="ECO:0000313" key="2">
    <source>
        <dbReference type="EMBL" id="KAK4408895.1"/>
    </source>
</evidence>